<dbReference type="InterPro" id="IPR039508">
    <property type="entry name" value="KASH5_EF-hand-like_dom"/>
</dbReference>
<dbReference type="Pfam" id="PF14662">
    <property type="entry name" value="KASH_CCD"/>
    <property type="match status" value="1"/>
</dbReference>
<dbReference type="InterPro" id="IPR028168">
    <property type="entry name" value="KASH5_CC"/>
</dbReference>
<accession>A0ABQ9DCJ2</accession>
<evidence type="ECO:0000313" key="13">
    <source>
        <dbReference type="EMBL" id="KAJ7415994.1"/>
    </source>
</evidence>
<dbReference type="PANTHER" id="PTHR15352:SF3">
    <property type="entry name" value="INOSITOL 1,4,5-TRIPHOSPHATE RECEPTOR ASSOCIATED 2"/>
    <property type="match status" value="1"/>
</dbReference>
<evidence type="ECO:0000259" key="12">
    <source>
        <dbReference type="Pfam" id="PF14662"/>
    </source>
</evidence>
<feature type="compositionally biased region" description="Basic and acidic residues" evidence="9">
    <location>
        <begin position="1030"/>
        <end position="1043"/>
    </location>
</feature>
<reference evidence="13" key="1">
    <citation type="submission" date="2019-10" db="EMBL/GenBank/DDBJ databases">
        <authorList>
            <person name="Soares A.E.R."/>
            <person name="Aleixo A."/>
            <person name="Schneider P."/>
            <person name="Miyaki C.Y."/>
            <person name="Schneider M.P."/>
            <person name="Mello C."/>
            <person name="Vasconcelos A.T.R."/>
        </authorList>
    </citation>
    <scope>NUCLEOTIDE SEQUENCE</scope>
    <source>
        <tissue evidence="13">Muscle</tissue>
    </source>
</reference>
<feature type="compositionally biased region" description="Basic and acidic residues" evidence="9">
    <location>
        <begin position="994"/>
        <end position="1009"/>
    </location>
</feature>
<dbReference type="Proteomes" id="UP001145742">
    <property type="component" value="Unassembled WGS sequence"/>
</dbReference>
<keyword evidence="4 10" id="KW-0812">Transmembrane</keyword>
<feature type="coiled-coil region" evidence="8">
    <location>
        <begin position="476"/>
        <end position="503"/>
    </location>
</feature>
<keyword evidence="6 8" id="KW-0175">Coiled coil</keyword>
<feature type="coiled-coil region" evidence="8">
    <location>
        <begin position="681"/>
        <end position="781"/>
    </location>
</feature>
<evidence type="ECO:0000256" key="5">
    <source>
        <dbReference type="ARBA" id="ARBA00022989"/>
    </source>
</evidence>
<evidence type="ECO:0000256" key="9">
    <source>
        <dbReference type="SAM" id="MobiDB-lite"/>
    </source>
</evidence>
<evidence type="ECO:0000256" key="7">
    <source>
        <dbReference type="ARBA" id="ARBA00023136"/>
    </source>
</evidence>
<dbReference type="Pfam" id="PF05781">
    <property type="entry name" value="MRVI1"/>
    <property type="match status" value="1"/>
</dbReference>
<dbReference type="InterPro" id="IPR008677">
    <property type="entry name" value="MRVI1"/>
</dbReference>
<evidence type="ECO:0000256" key="4">
    <source>
        <dbReference type="ARBA" id="ARBA00022692"/>
    </source>
</evidence>
<evidence type="ECO:0000256" key="1">
    <source>
        <dbReference type="ARBA" id="ARBA00004167"/>
    </source>
</evidence>
<keyword evidence="7 10" id="KW-0472">Membrane</keyword>
<feature type="transmembrane region" description="Helical" evidence="10">
    <location>
        <begin position="1328"/>
        <end position="1350"/>
    </location>
</feature>
<evidence type="ECO:0000256" key="10">
    <source>
        <dbReference type="SAM" id="Phobius"/>
    </source>
</evidence>
<dbReference type="Pfam" id="PF14658">
    <property type="entry name" value="EF-hand_9"/>
    <property type="match status" value="1"/>
</dbReference>
<dbReference type="CDD" id="cd06503">
    <property type="entry name" value="ATP-synt_Fo_b"/>
    <property type="match status" value="1"/>
</dbReference>
<feature type="coiled-coil region" evidence="8">
    <location>
        <begin position="362"/>
        <end position="441"/>
    </location>
</feature>
<keyword evidence="14" id="KW-1185">Reference proteome</keyword>
<evidence type="ECO:0000259" key="11">
    <source>
        <dbReference type="Pfam" id="PF14658"/>
    </source>
</evidence>
<keyword evidence="5 10" id="KW-1133">Transmembrane helix</keyword>
<feature type="compositionally biased region" description="Basic and acidic residues" evidence="9">
    <location>
        <begin position="897"/>
        <end position="906"/>
    </location>
</feature>
<feature type="domain" description="Protein KASH5 EF-hand-like" evidence="11">
    <location>
        <begin position="221"/>
        <end position="285"/>
    </location>
</feature>
<feature type="domain" description="KASH5-like coiled-coil" evidence="12">
    <location>
        <begin position="354"/>
        <end position="445"/>
    </location>
</feature>
<feature type="region of interest" description="Disordered" evidence="9">
    <location>
        <begin position="1196"/>
        <end position="1245"/>
    </location>
</feature>
<gene>
    <name evidence="13" type="primary">LRMP</name>
    <name evidence="13" type="ORF">WISP_74878</name>
</gene>
<feature type="compositionally biased region" description="Basic and acidic residues" evidence="9">
    <location>
        <begin position="1285"/>
        <end position="1294"/>
    </location>
</feature>
<evidence type="ECO:0000313" key="14">
    <source>
        <dbReference type="Proteomes" id="UP001145742"/>
    </source>
</evidence>
<evidence type="ECO:0000256" key="3">
    <source>
        <dbReference type="ARBA" id="ARBA00022490"/>
    </source>
</evidence>
<comment type="subcellular location">
    <subcellularLocation>
        <location evidence="2">Cytoplasm</location>
    </subcellularLocation>
    <subcellularLocation>
        <location evidence="1">Membrane</location>
        <topology evidence="1">Single-pass membrane protein</topology>
    </subcellularLocation>
</comment>
<protein>
    <submittedName>
        <fullName evidence="13">Lymphoid-restricted membrane protein</fullName>
    </submittedName>
</protein>
<proteinExistence type="predicted"/>
<dbReference type="EMBL" id="WHWB01033880">
    <property type="protein sequence ID" value="KAJ7415994.1"/>
    <property type="molecule type" value="Genomic_DNA"/>
</dbReference>
<organism evidence="13 14">
    <name type="scientific">Willisornis vidua</name>
    <name type="common">Xingu scale-backed antbird</name>
    <dbReference type="NCBI Taxonomy" id="1566151"/>
    <lineage>
        <taxon>Eukaryota</taxon>
        <taxon>Metazoa</taxon>
        <taxon>Chordata</taxon>
        <taxon>Craniata</taxon>
        <taxon>Vertebrata</taxon>
        <taxon>Euteleostomi</taxon>
        <taxon>Archelosauria</taxon>
        <taxon>Archosauria</taxon>
        <taxon>Dinosauria</taxon>
        <taxon>Saurischia</taxon>
        <taxon>Theropoda</taxon>
        <taxon>Coelurosauria</taxon>
        <taxon>Aves</taxon>
        <taxon>Neognathae</taxon>
        <taxon>Neoaves</taxon>
        <taxon>Telluraves</taxon>
        <taxon>Australaves</taxon>
        <taxon>Passeriformes</taxon>
        <taxon>Thamnophilidae</taxon>
        <taxon>Willisornis</taxon>
    </lineage>
</organism>
<sequence length="1386" mass="156197">MSFRHRQGAKKRHHNPVDSICRKIKSIQMMDQVSNPALQIPKFQSGNFESPQCNIKKNLEEILKGRTFLIPGSASPNVFSPNSDSVFSDSMLPFLGSVSHTAYSTFTVSKSTEGSSSSRMVECPMENCSPPCFGSQEGDTQNRQSAVSNVESKAMHHKQKYVTSPPDFYFFTSDKGTSSAVTQPPGPKKFPLNERGERQTLEPKADIHNVSLISEEDLLTTIFWACDIERTGKVAVSKIMDYLRHTTSRGSEDSGLEELCYMLDPEQKDISMDLETYHAVMGEWIEDWFVSNPMSPWFSFRDGDAPEESSASMEDLELQAAKNISEAKKAHVRMNVTAGSFEAVGGDVSKGDMEVSDLITCVADLQYNHQRLQEENNKLRLMLEAVDETNNKLLADNEHLRQQVKSIQHFVLKAKSLEEELEEVRNNLNQSEERREQVLWQNKQLIQVHVYESTVGNQEASLTKKEQDIKELKLTIVECSSIIETLRAEKKQLLENMRHMQQELISNGLCFPLLCKYSSNIPEGMTSLHCELELAQSSEIIKTEWTSLDKALDREVLLLLQEPEYGGEKFKTIMQNLQEEASEVEELVLTSLEWVKNPDEDMQQAWETKLVLLKQELREKRHAWIQKLQLLEKCKETLEKDFVQMAGNLRRTRTDQLHLRKELSARQHEIETVKQLQEESAGQAEALGLELEEAKKQLEEAKKQLEEAKKQLEEAKKQLEDAIRHAEDQVEAFHSVCEEAASSRSKLEEAISEQQKLRDGIAALTSTCQLLQRKVEQEKNALTLETSCPKNPPGHSWDQPGRQSSGSCTLARGELGHVADVTSEEHKWKICSAGDSSDADLPVSITVMDSSLTELDPGESTLPASLRPSSDLFTSAQEAVTSSVDSTAPVTGCLVMEEKSPKGSGEREEDVPSSAAREKSRAQDAAGAGTVYEKLGWIERCEDGDILKDYSYHIWCCFLHLKAIKASQNWRPIKREFCPVMGEHKPAFQSVLKPDSEVDQEKQNTKEQSEEAPAVVPSRKGSSPTAGGIKGDKTKQNELESPSEKEVEAEFLRLSLGFKCDLFTLDKRVRLEERSRDLAEENLRKEITNAVKMLEVDVGQGWWGGGALVPLCEEDNQAQEIIKKLQKSLQFLSQYAARVASRAEMLGAINQESRVSKAVEVMIQHVENLKRMYAKEHAELEELKQVLLQNERSFSSLGDRDESMNKKLPSPFNFKAQLHDPDGDERSERFNRRSSSWGKLGAKQNEKRPSLQRFLSTYSWAEYEEEHLAAKNEQAEPPTEVQEQPTRKESVSEKGKCSSKWTLESVYNSVSSWASHFKASFSNTNKTFWVSVSILVLLAALTSFLTGLSLQRPAAAAPLGPGDSWTSLQQLLWPYTRLQHNGPPPI</sequence>
<dbReference type="PANTHER" id="PTHR15352">
    <property type="entry name" value="LYMPHOID-RESTRICTED MEMBRANE PROTEIN, JAW1"/>
    <property type="match status" value="1"/>
</dbReference>
<name>A0ABQ9DCJ2_9PASS</name>
<feature type="region of interest" description="Disordered" evidence="9">
    <location>
        <begin position="1269"/>
        <end position="1294"/>
    </location>
</feature>
<evidence type="ECO:0000256" key="8">
    <source>
        <dbReference type="SAM" id="Coils"/>
    </source>
</evidence>
<feature type="region of interest" description="Disordered" evidence="9">
    <location>
        <begin position="785"/>
        <end position="807"/>
    </location>
</feature>
<keyword evidence="3" id="KW-0963">Cytoplasm</keyword>
<comment type="caution">
    <text evidence="13">The sequence shown here is derived from an EMBL/GenBank/DDBJ whole genome shotgun (WGS) entry which is preliminary data.</text>
</comment>
<evidence type="ECO:0000256" key="6">
    <source>
        <dbReference type="ARBA" id="ARBA00023054"/>
    </source>
</evidence>
<feature type="region of interest" description="Disordered" evidence="9">
    <location>
        <begin position="989"/>
        <end position="1043"/>
    </location>
</feature>
<feature type="region of interest" description="Disordered" evidence="9">
    <location>
        <begin position="897"/>
        <end position="925"/>
    </location>
</feature>
<evidence type="ECO:0000256" key="2">
    <source>
        <dbReference type="ARBA" id="ARBA00004496"/>
    </source>
</evidence>
<feature type="compositionally biased region" description="Basic and acidic residues" evidence="9">
    <location>
        <begin position="1217"/>
        <end position="1231"/>
    </location>
</feature>